<dbReference type="RefSeq" id="XP_007511555.1">
    <property type="nucleotide sequence ID" value="XM_007511493.1"/>
</dbReference>
<accession>K8EI26</accession>
<name>K8EI26_9CHLO</name>
<dbReference type="EMBL" id="FO082271">
    <property type="protein sequence ID" value="CCO17676.1"/>
    <property type="molecule type" value="Genomic_DNA"/>
</dbReference>
<keyword evidence="1" id="KW-0472">Membrane</keyword>
<gene>
    <name evidence="3" type="ORF">Bathy08g04570</name>
</gene>
<dbReference type="Proteomes" id="UP000198341">
    <property type="component" value="Chromosome 8"/>
</dbReference>
<protein>
    <submittedName>
        <fullName evidence="3">Uncharacterized protein</fullName>
    </submittedName>
</protein>
<feature type="chain" id="PRO_5003919328" evidence="2">
    <location>
        <begin position="37"/>
        <end position="323"/>
    </location>
</feature>
<evidence type="ECO:0000313" key="3">
    <source>
        <dbReference type="EMBL" id="CCO17676.1"/>
    </source>
</evidence>
<keyword evidence="1" id="KW-1133">Transmembrane helix</keyword>
<dbReference type="AlphaFoldDB" id="K8EI26"/>
<evidence type="ECO:0000256" key="1">
    <source>
        <dbReference type="SAM" id="Phobius"/>
    </source>
</evidence>
<dbReference type="GeneID" id="19014436"/>
<feature type="transmembrane region" description="Helical" evidence="1">
    <location>
        <begin position="244"/>
        <end position="265"/>
    </location>
</feature>
<proteinExistence type="predicted"/>
<evidence type="ECO:0000313" key="4">
    <source>
        <dbReference type="Proteomes" id="UP000198341"/>
    </source>
</evidence>
<sequence>MLFSTAASSSSSTPFVFFVFFFFCVPVLFFARNAHALDYDCLCECCLPGQCELGTRKHTFNVGDPQLCTTNMCASNVASCPDSGSHNAGGTNIATYLDCSCACCKDSNCPTLITNAFHSGGIQQCTPSACSSKFYSCPDPGAHNSALNENFATFYDCTCGCADTPSQTKDINRFYAGKSTMCTQNECESRFTTCKDEGASVIEAWYTGEESDSEKFDSSPWETYKDGNVRISIGGKTVTLSKGAAAGIAAVVLFVVFSVIGYFGYRLYQRRRGYRWMVFDHDEEGRIMAREVKGSSDVEMSSSNNNNISANSGGSFRNFAELY</sequence>
<keyword evidence="2" id="KW-0732">Signal</keyword>
<dbReference type="KEGG" id="bpg:Bathy08g04570"/>
<keyword evidence="4" id="KW-1185">Reference proteome</keyword>
<keyword evidence="1" id="KW-0812">Transmembrane</keyword>
<evidence type="ECO:0000256" key="2">
    <source>
        <dbReference type="SAM" id="SignalP"/>
    </source>
</evidence>
<feature type="signal peptide" evidence="2">
    <location>
        <begin position="1"/>
        <end position="36"/>
    </location>
</feature>
<dbReference type="OrthoDB" id="10479125at2759"/>
<organism evidence="3 4">
    <name type="scientific">Bathycoccus prasinos</name>
    <dbReference type="NCBI Taxonomy" id="41875"/>
    <lineage>
        <taxon>Eukaryota</taxon>
        <taxon>Viridiplantae</taxon>
        <taxon>Chlorophyta</taxon>
        <taxon>Mamiellophyceae</taxon>
        <taxon>Mamiellales</taxon>
        <taxon>Bathycoccaceae</taxon>
        <taxon>Bathycoccus</taxon>
    </lineage>
</organism>
<reference evidence="3 4" key="1">
    <citation type="submission" date="2011-10" db="EMBL/GenBank/DDBJ databases">
        <authorList>
            <person name="Genoscope - CEA"/>
        </authorList>
    </citation>
    <scope>NUCLEOTIDE SEQUENCE [LARGE SCALE GENOMIC DNA]</scope>
    <source>
        <strain evidence="3 4">RCC 1105</strain>
    </source>
</reference>